<evidence type="ECO:0000256" key="1">
    <source>
        <dbReference type="SAM" id="SignalP"/>
    </source>
</evidence>
<dbReference type="PANTHER" id="PTHR35567">
    <property type="entry name" value="MALATE DEHYDROGENASE (AFU_ORTHOLOGUE AFUA_2G13800)"/>
    <property type="match status" value="1"/>
</dbReference>
<protein>
    <recommendedName>
        <fullName evidence="4">Malate dehydrogenase</fullName>
    </recommendedName>
</protein>
<dbReference type="AlphaFoldDB" id="A0A9P6AXD7"/>
<feature type="signal peptide" evidence="1">
    <location>
        <begin position="1"/>
        <end position="18"/>
    </location>
</feature>
<evidence type="ECO:0008006" key="4">
    <source>
        <dbReference type="Google" id="ProtNLM"/>
    </source>
</evidence>
<keyword evidence="3" id="KW-1185">Reference proteome</keyword>
<accession>A0A9P6AXD7</accession>
<dbReference type="Proteomes" id="UP000886523">
    <property type="component" value="Unassembled WGS sequence"/>
</dbReference>
<evidence type="ECO:0000313" key="3">
    <source>
        <dbReference type="Proteomes" id="UP000886523"/>
    </source>
</evidence>
<dbReference type="InterPro" id="IPR021851">
    <property type="entry name" value="DUF3455"/>
</dbReference>
<organism evidence="2 3">
    <name type="scientific">Hydnum rufescens UP504</name>
    <dbReference type="NCBI Taxonomy" id="1448309"/>
    <lineage>
        <taxon>Eukaryota</taxon>
        <taxon>Fungi</taxon>
        <taxon>Dikarya</taxon>
        <taxon>Basidiomycota</taxon>
        <taxon>Agaricomycotina</taxon>
        <taxon>Agaricomycetes</taxon>
        <taxon>Cantharellales</taxon>
        <taxon>Hydnaceae</taxon>
        <taxon>Hydnum</taxon>
    </lineage>
</organism>
<dbReference type="Pfam" id="PF11937">
    <property type="entry name" value="DUF3455"/>
    <property type="match status" value="1"/>
</dbReference>
<dbReference type="EMBL" id="MU128968">
    <property type="protein sequence ID" value="KAF9513768.1"/>
    <property type="molecule type" value="Genomic_DNA"/>
</dbReference>
<evidence type="ECO:0000313" key="2">
    <source>
        <dbReference type="EMBL" id="KAF9513768.1"/>
    </source>
</evidence>
<name>A0A9P6AXD7_9AGAM</name>
<reference evidence="2" key="1">
    <citation type="journal article" date="2020" name="Nat. Commun.">
        <title>Large-scale genome sequencing of mycorrhizal fungi provides insights into the early evolution of symbiotic traits.</title>
        <authorList>
            <person name="Miyauchi S."/>
            <person name="Kiss E."/>
            <person name="Kuo A."/>
            <person name="Drula E."/>
            <person name="Kohler A."/>
            <person name="Sanchez-Garcia M."/>
            <person name="Morin E."/>
            <person name="Andreopoulos B."/>
            <person name="Barry K.W."/>
            <person name="Bonito G."/>
            <person name="Buee M."/>
            <person name="Carver A."/>
            <person name="Chen C."/>
            <person name="Cichocki N."/>
            <person name="Clum A."/>
            <person name="Culley D."/>
            <person name="Crous P.W."/>
            <person name="Fauchery L."/>
            <person name="Girlanda M."/>
            <person name="Hayes R.D."/>
            <person name="Keri Z."/>
            <person name="LaButti K."/>
            <person name="Lipzen A."/>
            <person name="Lombard V."/>
            <person name="Magnuson J."/>
            <person name="Maillard F."/>
            <person name="Murat C."/>
            <person name="Nolan M."/>
            <person name="Ohm R.A."/>
            <person name="Pangilinan J."/>
            <person name="Pereira M.F."/>
            <person name="Perotto S."/>
            <person name="Peter M."/>
            <person name="Pfister S."/>
            <person name="Riley R."/>
            <person name="Sitrit Y."/>
            <person name="Stielow J.B."/>
            <person name="Szollosi G."/>
            <person name="Zifcakova L."/>
            <person name="Stursova M."/>
            <person name="Spatafora J.W."/>
            <person name="Tedersoo L."/>
            <person name="Vaario L.M."/>
            <person name="Yamada A."/>
            <person name="Yan M."/>
            <person name="Wang P."/>
            <person name="Xu J."/>
            <person name="Bruns T."/>
            <person name="Baldrian P."/>
            <person name="Vilgalys R."/>
            <person name="Dunand C."/>
            <person name="Henrissat B."/>
            <person name="Grigoriev I.V."/>
            <person name="Hibbett D."/>
            <person name="Nagy L.G."/>
            <person name="Martin F.M."/>
        </authorList>
    </citation>
    <scope>NUCLEOTIDE SEQUENCE</scope>
    <source>
        <strain evidence="2">UP504</strain>
    </source>
</reference>
<gene>
    <name evidence="2" type="ORF">BS47DRAFT_1343765</name>
</gene>
<keyword evidence="1" id="KW-0732">Signal</keyword>
<proteinExistence type="predicted"/>
<dbReference type="OrthoDB" id="1859733at2759"/>
<dbReference type="PANTHER" id="PTHR35567:SF1">
    <property type="entry name" value="CONSERVED FUNGAL PROTEIN (AFU_ORTHOLOGUE AFUA_1G14230)"/>
    <property type="match status" value="1"/>
</dbReference>
<comment type="caution">
    <text evidence="2">The sequence shown here is derived from an EMBL/GenBank/DDBJ whole genome shotgun (WGS) entry which is preliminary data.</text>
</comment>
<feature type="chain" id="PRO_5040397441" description="Malate dehydrogenase" evidence="1">
    <location>
        <begin position="19"/>
        <end position="232"/>
    </location>
</feature>
<sequence>MWSPLLLVLTASAPLIYAVHLGRNGSGDNYIPKYNWHKPQGNCDLSNAKLPVVPGINFTTTSDRPRHPRALGLGVGVQNYTCTAAGTYGALGAVAQLFDISCLYSTSSFNTLPSLALMLQQQRLLRASAITALALGHHYFVNFNGTLSPRFDITKDKQPPPSRYIIAKRIAGFKAPVNPAQNVDWLQLARISGHFSKLVYRVETAGGQAPATCTPGSGDISVSYAAQYWFFN</sequence>